<dbReference type="EMBL" id="ML978986">
    <property type="protein sequence ID" value="KAF1925172.1"/>
    <property type="molecule type" value="Genomic_DNA"/>
</dbReference>
<dbReference type="GeneID" id="54346332"/>
<dbReference type="AlphaFoldDB" id="A0A6A5RBY0"/>
<name>A0A6A5RBY0_9PLEO</name>
<accession>A0A6A5RBY0</accession>
<feature type="transmembrane region" description="Helical" evidence="1">
    <location>
        <begin position="26"/>
        <end position="49"/>
    </location>
</feature>
<keyword evidence="1" id="KW-0812">Transmembrane</keyword>
<reference evidence="2" key="1">
    <citation type="journal article" date="2020" name="Stud. Mycol.">
        <title>101 Dothideomycetes genomes: a test case for predicting lifestyles and emergence of pathogens.</title>
        <authorList>
            <person name="Haridas S."/>
            <person name="Albert R."/>
            <person name="Binder M."/>
            <person name="Bloem J."/>
            <person name="Labutti K."/>
            <person name="Salamov A."/>
            <person name="Andreopoulos B."/>
            <person name="Baker S."/>
            <person name="Barry K."/>
            <person name="Bills G."/>
            <person name="Bluhm B."/>
            <person name="Cannon C."/>
            <person name="Castanera R."/>
            <person name="Culley D."/>
            <person name="Daum C."/>
            <person name="Ezra D."/>
            <person name="Gonzalez J."/>
            <person name="Henrissat B."/>
            <person name="Kuo A."/>
            <person name="Liang C."/>
            <person name="Lipzen A."/>
            <person name="Lutzoni F."/>
            <person name="Magnuson J."/>
            <person name="Mondo S."/>
            <person name="Nolan M."/>
            <person name="Ohm R."/>
            <person name="Pangilinan J."/>
            <person name="Park H.-J."/>
            <person name="Ramirez L."/>
            <person name="Alfaro M."/>
            <person name="Sun H."/>
            <person name="Tritt A."/>
            <person name="Yoshinaga Y."/>
            <person name="Zwiers L.-H."/>
            <person name="Turgeon B."/>
            <person name="Goodwin S."/>
            <person name="Spatafora J."/>
            <person name="Crous P."/>
            <person name="Grigoriev I."/>
        </authorList>
    </citation>
    <scope>NUCLEOTIDE SEQUENCE</scope>
    <source>
        <strain evidence="2">CBS 183.55</strain>
    </source>
</reference>
<dbReference type="OrthoDB" id="4148174at2759"/>
<dbReference type="Proteomes" id="UP000800082">
    <property type="component" value="Unassembled WGS sequence"/>
</dbReference>
<gene>
    <name evidence="2" type="ORF">M421DRAFT_260347</name>
</gene>
<dbReference type="RefSeq" id="XP_033445424.1">
    <property type="nucleotide sequence ID" value="XM_033588685.1"/>
</dbReference>
<proteinExistence type="predicted"/>
<keyword evidence="1" id="KW-1133">Transmembrane helix</keyword>
<evidence type="ECO:0000256" key="1">
    <source>
        <dbReference type="SAM" id="Phobius"/>
    </source>
</evidence>
<evidence type="ECO:0000313" key="3">
    <source>
        <dbReference type="Proteomes" id="UP000800082"/>
    </source>
</evidence>
<evidence type="ECO:0000313" key="2">
    <source>
        <dbReference type="EMBL" id="KAF1925172.1"/>
    </source>
</evidence>
<keyword evidence="1" id="KW-0472">Membrane</keyword>
<sequence length="90" mass="9875">MSLHSLPAARVAASFLYFSKCRRPSLIMRAFTTVFATFILPCMVLGQLANSDGYAGYKLNVREDGDPLAVLYETENATPNVSALPWSCAR</sequence>
<protein>
    <submittedName>
        <fullName evidence="2">Uncharacterized protein</fullName>
    </submittedName>
</protein>
<organism evidence="2 3">
    <name type="scientific">Didymella exigua CBS 183.55</name>
    <dbReference type="NCBI Taxonomy" id="1150837"/>
    <lineage>
        <taxon>Eukaryota</taxon>
        <taxon>Fungi</taxon>
        <taxon>Dikarya</taxon>
        <taxon>Ascomycota</taxon>
        <taxon>Pezizomycotina</taxon>
        <taxon>Dothideomycetes</taxon>
        <taxon>Pleosporomycetidae</taxon>
        <taxon>Pleosporales</taxon>
        <taxon>Pleosporineae</taxon>
        <taxon>Didymellaceae</taxon>
        <taxon>Didymella</taxon>
    </lineage>
</organism>
<keyword evidence="3" id="KW-1185">Reference proteome</keyword>